<dbReference type="PANTHER" id="PTHR32322:SF9">
    <property type="entry name" value="AMINO-ACID METABOLITE EFFLUX PUMP-RELATED"/>
    <property type="match status" value="1"/>
</dbReference>
<dbReference type="KEGG" id="vga:BSQ33_18655"/>
<evidence type="ECO:0000256" key="4">
    <source>
        <dbReference type="ARBA" id="ARBA00023136"/>
    </source>
</evidence>
<evidence type="ECO:0000256" key="2">
    <source>
        <dbReference type="ARBA" id="ARBA00022692"/>
    </source>
</evidence>
<feature type="transmembrane region" description="Helical" evidence="5">
    <location>
        <begin position="116"/>
        <end position="134"/>
    </location>
</feature>
<comment type="subcellular location">
    <subcellularLocation>
        <location evidence="1">Membrane</location>
        <topology evidence="1">Multi-pass membrane protein</topology>
    </subcellularLocation>
</comment>
<organism evidence="7 8">
    <name type="scientific">Vibrio gazogenes</name>
    <dbReference type="NCBI Taxonomy" id="687"/>
    <lineage>
        <taxon>Bacteria</taxon>
        <taxon>Pseudomonadati</taxon>
        <taxon>Pseudomonadota</taxon>
        <taxon>Gammaproteobacteria</taxon>
        <taxon>Vibrionales</taxon>
        <taxon>Vibrionaceae</taxon>
        <taxon>Vibrio</taxon>
    </lineage>
</organism>
<reference evidence="7 8" key="1">
    <citation type="submission" date="2016-12" db="EMBL/GenBank/DDBJ databases">
        <authorList>
            <person name="Song W.-J."/>
            <person name="Kurnit D.M."/>
        </authorList>
    </citation>
    <scope>NUCLEOTIDE SEQUENCE [LARGE SCALE GENOMIC DNA]</scope>
    <source>
        <strain evidence="7 8">ATCC 43942</strain>
    </source>
</reference>
<dbReference type="Proteomes" id="UP000196708">
    <property type="component" value="Chromosome 2"/>
</dbReference>
<feature type="transmembrane region" description="Helical" evidence="5">
    <location>
        <begin position="199"/>
        <end position="221"/>
    </location>
</feature>
<feature type="transmembrane region" description="Helical" evidence="5">
    <location>
        <begin position="257"/>
        <end position="279"/>
    </location>
</feature>
<feature type="domain" description="EamA" evidence="6">
    <location>
        <begin position="4"/>
        <end position="132"/>
    </location>
</feature>
<dbReference type="Pfam" id="PF00892">
    <property type="entry name" value="EamA"/>
    <property type="match status" value="2"/>
</dbReference>
<accession>A0A1Z2SME5</accession>
<evidence type="ECO:0000256" key="1">
    <source>
        <dbReference type="ARBA" id="ARBA00004141"/>
    </source>
</evidence>
<feature type="domain" description="EamA" evidence="6">
    <location>
        <begin position="143"/>
        <end position="273"/>
    </location>
</feature>
<evidence type="ECO:0000256" key="5">
    <source>
        <dbReference type="SAM" id="Phobius"/>
    </source>
</evidence>
<keyword evidence="4 5" id="KW-0472">Membrane</keyword>
<evidence type="ECO:0000313" key="7">
    <source>
        <dbReference type="EMBL" id="ASA58296.1"/>
    </source>
</evidence>
<evidence type="ECO:0000259" key="6">
    <source>
        <dbReference type="Pfam" id="PF00892"/>
    </source>
</evidence>
<dbReference type="SUPFAM" id="SSF103481">
    <property type="entry name" value="Multidrug resistance efflux transporter EmrE"/>
    <property type="match status" value="2"/>
</dbReference>
<feature type="transmembrane region" description="Helical" evidence="5">
    <location>
        <begin position="31"/>
        <end position="47"/>
    </location>
</feature>
<dbReference type="EMBL" id="CP018836">
    <property type="protein sequence ID" value="ASA58296.1"/>
    <property type="molecule type" value="Genomic_DNA"/>
</dbReference>
<keyword evidence="2 5" id="KW-0812">Transmembrane</keyword>
<protein>
    <submittedName>
        <fullName evidence="7">EamA family transporter</fullName>
    </submittedName>
</protein>
<dbReference type="InterPro" id="IPR050638">
    <property type="entry name" value="AA-Vitamin_Transporters"/>
</dbReference>
<feature type="transmembrane region" description="Helical" evidence="5">
    <location>
        <begin position="92"/>
        <end position="109"/>
    </location>
</feature>
<dbReference type="PANTHER" id="PTHR32322">
    <property type="entry name" value="INNER MEMBRANE TRANSPORTER"/>
    <property type="match status" value="1"/>
</dbReference>
<sequence length="287" mass="30677">MTGLALIAFAANSVLCRLALGHEAIDASSFTAIRLLSGAVVLVLIVLTTQKNTDSPTQDARPKGSWTASLMLFLYAVTFSYAYISLDTGTGALILFGAVQITMILHSLFSGTKLHVTEWLGITTAFAGFVYLILPGVTAPSLSGFLLMATSGVAWGIYTLKGRASKNPLLDTAYNFFRSVPLVIILTLITIRHTNYSSAGIWLAIISGGITSGIGYTLWYIALSGLSSIQAAVLQLAVPIIATFGGVIFVSEVITSRLIMSAILVLGGILMVILGRYYFLKRSFYKK</sequence>
<name>A0A1Z2SME5_VIBGA</name>
<dbReference type="InterPro" id="IPR000620">
    <property type="entry name" value="EamA_dom"/>
</dbReference>
<dbReference type="AlphaFoldDB" id="A0A1Z2SME5"/>
<feature type="transmembrane region" description="Helical" evidence="5">
    <location>
        <begin position="140"/>
        <end position="160"/>
    </location>
</feature>
<gene>
    <name evidence="7" type="ORF">BSQ33_18655</name>
</gene>
<keyword evidence="3 5" id="KW-1133">Transmembrane helix</keyword>
<evidence type="ECO:0000313" key="8">
    <source>
        <dbReference type="Proteomes" id="UP000196708"/>
    </source>
</evidence>
<proteinExistence type="predicted"/>
<feature type="transmembrane region" description="Helical" evidence="5">
    <location>
        <begin position="233"/>
        <end position="251"/>
    </location>
</feature>
<feature type="transmembrane region" description="Helical" evidence="5">
    <location>
        <begin position="68"/>
        <end position="86"/>
    </location>
</feature>
<dbReference type="InterPro" id="IPR037185">
    <property type="entry name" value="EmrE-like"/>
</dbReference>
<feature type="transmembrane region" description="Helical" evidence="5">
    <location>
        <begin position="172"/>
        <end position="193"/>
    </location>
</feature>
<dbReference type="GO" id="GO:0016020">
    <property type="term" value="C:membrane"/>
    <property type="evidence" value="ECO:0007669"/>
    <property type="project" value="UniProtKB-SubCell"/>
</dbReference>
<evidence type="ECO:0000256" key="3">
    <source>
        <dbReference type="ARBA" id="ARBA00022989"/>
    </source>
</evidence>